<dbReference type="CDD" id="cd22231">
    <property type="entry name" value="RHH_NikR_HicB-like"/>
    <property type="match status" value="1"/>
</dbReference>
<organism evidence="3 4">
    <name type="scientific">Rhizomicrobium electricum</name>
    <dbReference type="NCBI Taxonomy" id="480070"/>
    <lineage>
        <taxon>Bacteria</taxon>
        <taxon>Pseudomonadati</taxon>
        <taxon>Pseudomonadota</taxon>
        <taxon>Alphaproteobacteria</taxon>
        <taxon>Micropepsales</taxon>
        <taxon>Micropepsaceae</taxon>
        <taxon>Rhizomicrobium</taxon>
    </lineage>
</organism>
<dbReference type="NCBIfam" id="TIGR02606">
    <property type="entry name" value="antidote_CC2985"/>
    <property type="match status" value="1"/>
</dbReference>
<accession>A0ABP3PVF0</accession>
<dbReference type="InterPro" id="IPR022789">
    <property type="entry name" value="ParD"/>
</dbReference>
<reference evidence="4" key="1">
    <citation type="journal article" date="2019" name="Int. J. Syst. Evol. Microbiol.">
        <title>The Global Catalogue of Microorganisms (GCM) 10K type strain sequencing project: providing services to taxonomists for standard genome sequencing and annotation.</title>
        <authorList>
            <consortium name="The Broad Institute Genomics Platform"/>
            <consortium name="The Broad Institute Genome Sequencing Center for Infectious Disease"/>
            <person name="Wu L."/>
            <person name="Ma J."/>
        </authorList>
    </citation>
    <scope>NUCLEOTIDE SEQUENCE [LARGE SCALE GENOMIC DNA]</scope>
    <source>
        <strain evidence="4">JCM 15089</strain>
    </source>
</reference>
<sequence length="96" mass="10370">MPSEAKLSVTLTEEMAAMIGRAVESGDYASASEVVREALRTWKLQRGQAEQERVLLRDVIARSIASGNVGEVSAETIKAEGRALLAARRTVEKAKV</sequence>
<name>A0ABP3PVF0_9PROT</name>
<keyword evidence="2" id="KW-1277">Toxin-antitoxin system</keyword>
<dbReference type="Proteomes" id="UP001499951">
    <property type="component" value="Unassembled WGS sequence"/>
</dbReference>
<dbReference type="RefSeq" id="WP_166935967.1">
    <property type="nucleotide sequence ID" value="NZ_BAAADD010000006.1"/>
</dbReference>
<dbReference type="Pfam" id="PF03693">
    <property type="entry name" value="ParD_antitoxin"/>
    <property type="match status" value="1"/>
</dbReference>
<evidence type="ECO:0000313" key="3">
    <source>
        <dbReference type="EMBL" id="GAA0573809.1"/>
    </source>
</evidence>
<comment type="caution">
    <text evidence="3">The sequence shown here is derived from an EMBL/GenBank/DDBJ whole genome shotgun (WGS) entry which is preliminary data.</text>
</comment>
<evidence type="ECO:0000256" key="1">
    <source>
        <dbReference type="ARBA" id="ARBA00008580"/>
    </source>
</evidence>
<dbReference type="Gene3D" id="6.10.10.120">
    <property type="entry name" value="Antitoxin ParD1-like"/>
    <property type="match status" value="1"/>
</dbReference>
<evidence type="ECO:0000313" key="4">
    <source>
        <dbReference type="Proteomes" id="UP001499951"/>
    </source>
</evidence>
<evidence type="ECO:0000256" key="2">
    <source>
        <dbReference type="ARBA" id="ARBA00022649"/>
    </source>
</evidence>
<protein>
    <submittedName>
        <fullName evidence="3">Type II toxin-antitoxin system ParD family antitoxin</fullName>
    </submittedName>
</protein>
<dbReference type="SUPFAM" id="SSF47598">
    <property type="entry name" value="Ribbon-helix-helix"/>
    <property type="match status" value="1"/>
</dbReference>
<dbReference type="InterPro" id="IPR038296">
    <property type="entry name" value="ParD_sf"/>
</dbReference>
<comment type="similarity">
    <text evidence="1">Belongs to the ParD antitoxin family.</text>
</comment>
<dbReference type="PANTHER" id="PTHR36582:SF2">
    <property type="entry name" value="ANTITOXIN PARD"/>
    <property type="match status" value="1"/>
</dbReference>
<gene>
    <name evidence="3" type="ORF">GCM10008942_23090</name>
</gene>
<dbReference type="EMBL" id="BAAADD010000006">
    <property type="protein sequence ID" value="GAA0573809.1"/>
    <property type="molecule type" value="Genomic_DNA"/>
</dbReference>
<dbReference type="PANTHER" id="PTHR36582">
    <property type="entry name" value="ANTITOXIN PARD"/>
    <property type="match status" value="1"/>
</dbReference>
<proteinExistence type="inferred from homology"/>
<keyword evidence="4" id="KW-1185">Reference proteome</keyword>
<dbReference type="InterPro" id="IPR010985">
    <property type="entry name" value="Ribbon_hlx_hlx"/>
</dbReference>